<dbReference type="EMBL" id="SLXO01000008">
    <property type="protein sequence ID" value="TCP32925.1"/>
    <property type="molecule type" value="Genomic_DNA"/>
</dbReference>
<proteinExistence type="predicted"/>
<dbReference type="OrthoDB" id="10004160at2"/>
<feature type="chain" id="PRO_5020671613" evidence="2">
    <location>
        <begin position="26"/>
        <end position="318"/>
    </location>
</feature>
<evidence type="ECO:0000259" key="3">
    <source>
        <dbReference type="Pfam" id="PF07589"/>
    </source>
</evidence>
<evidence type="ECO:0000313" key="4">
    <source>
        <dbReference type="EMBL" id="TCP32925.1"/>
    </source>
</evidence>
<sequence length="318" mass="32228">MFAPMIKGLAGAAVAALLATAPAAAFPTSFINNGGTTTFEDDSGEFVLRPDGQGGFTQVSGQLQAGDIFAGILDITSIGGDANRLDGIGTEVTGVFALQLDSITNIGTRTIGTTAGGESYADGDFTFTAASLTDFNSIFGLTGSNAATDANTVLRLWDDPNNNFTLERGDVSDAAPDDDFEANDFAQAIALATDGDFLANAILDPSSSDMFMAFDVPLFLSTFGGGGLTGDLFPGVSKLGDFIGGLTVTAYDGPGALVNNQLGVSGSLLAPADANGGDIFPVRNDADFAFNLIPAPATMGLLGLGLLAAGVAGRRRHA</sequence>
<feature type="domain" description="Ice-binding protein C-terminal" evidence="3">
    <location>
        <begin position="293"/>
        <end position="316"/>
    </location>
</feature>
<organism evidence="4 5">
    <name type="scientific">Rhodothalassium salexigens DSM 2132</name>
    <dbReference type="NCBI Taxonomy" id="1188247"/>
    <lineage>
        <taxon>Bacteria</taxon>
        <taxon>Pseudomonadati</taxon>
        <taxon>Pseudomonadota</taxon>
        <taxon>Alphaproteobacteria</taxon>
        <taxon>Rhodothalassiales</taxon>
        <taxon>Rhodothalassiaceae</taxon>
        <taxon>Rhodothalassium</taxon>
    </lineage>
</organism>
<dbReference type="Pfam" id="PF07589">
    <property type="entry name" value="PEP-CTERM"/>
    <property type="match status" value="1"/>
</dbReference>
<dbReference type="InterPro" id="IPR013424">
    <property type="entry name" value="Ice-binding_C"/>
</dbReference>
<feature type="transmembrane region" description="Helical" evidence="1">
    <location>
        <begin position="288"/>
        <end position="312"/>
    </location>
</feature>
<dbReference type="InParanoid" id="A0A4R2PG49"/>
<dbReference type="AlphaFoldDB" id="A0A4R2PG49"/>
<evidence type="ECO:0000256" key="2">
    <source>
        <dbReference type="SAM" id="SignalP"/>
    </source>
</evidence>
<protein>
    <submittedName>
        <fullName evidence="4">Putative secreted protein with PEP-CTERM sorting signal</fullName>
    </submittedName>
</protein>
<comment type="caution">
    <text evidence="4">The sequence shown here is derived from an EMBL/GenBank/DDBJ whole genome shotgun (WGS) entry which is preliminary data.</text>
</comment>
<keyword evidence="5" id="KW-1185">Reference proteome</keyword>
<name>A0A4R2PG49_RHOSA</name>
<evidence type="ECO:0000313" key="5">
    <source>
        <dbReference type="Proteomes" id="UP000295399"/>
    </source>
</evidence>
<feature type="signal peptide" evidence="2">
    <location>
        <begin position="1"/>
        <end position="25"/>
    </location>
</feature>
<gene>
    <name evidence="4" type="ORF">EV659_10824</name>
</gene>
<reference evidence="4 5" key="1">
    <citation type="submission" date="2019-03" db="EMBL/GenBank/DDBJ databases">
        <title>Genomic Encyclopedia of Type Strains, Phase IV (KMG-IV): sequencing the most valuable type-strain genomes for metagenomic binning, comparative biology and taxonomic classification.</title>
        <authorList>
            <person name="Goeker M."/>
        </authorList>
    </citation>
    <scope>NUCLEOTIDE SEQUENCE [LARGE SCALE GENOMIC DNA]</scope>
    <source>
        <strain evidence="4 5">DSM 2132</strain>
    </source>
</reference>
<keyword evidence="1" id="KW-0472">Membrane</keyword>
<keyword evidence="2" id="KW-0732">Signal</keyword>
<dbReference type="Proteomes" id="UP000295399">
    <property type="component" value="Unassembled WGS sequence"/>
</dbReference>
<accession>A0A4R2PG49</accession>
<evidence type="ECO:0000256" key="1">
    <source>
        <dbReference type="SAM" id="Phobius"/>
    </source>
</evidence>
<keyword evidence="1" id="KW-1133">Transmembrane helix</keyword>
<dbReference type="NCBIfam" id="TIGR02595">
    <property type="entry name" value="PEP_CTERM"/>
    <property type="match status" value="1"/>
</dbReference>
<keyword evidence="1" id="KW-0812">Transmembrane</keyword>